<evidence type="ECO:0008006" key="3">
    <source>
        <dbReference type="Google" id="ProtNLM"/>
    </source>
</evidence>
<dbReference type="RefSeq" id="WP_344551526.1">
    <property type="nucleotide sequence ID" value="NZ_BAAANS010000010.1"/>
</dbReference>
<keyword evidence="2" id="KW-1185">Reference proteome</keyword>
<name>A0ABN2WKU5_9ACTN</name>
<comment type="caution">
    <text evidence="1">The sequence shown here is derived from an EMBL/GenBank/DDBJ whole genome shotgun (WGS) entry which is preliminary data.</text>
</comment>
<dbReference type="EMBL" id="BAAANS010000010">
    <property type="protein sequence ID" value="GAA2093076.1"/>
    <property type="molecule type" value="Genomic_DNA"/>
</dbReference>
<proteinExistence type="predicted"/>
<accession>A0ABN2WKU5</accession>
<dbReference type="Proteomes" id="UP001500897">
    <property type="component" value="Unassembled WGS sequence"/>
</dbReference>
<reference evidence="1 2" key="1">
    <citation type="journal article" date="2019" name="Int. J. Syst. Evol. Microbiol.">
        <title>The Global Catalogue of Microorganisms (GCM) 10K type strain sequencing project: providing services to taxonomists for standard genome sequencing and annotation.</title>
        <authorList>
            <consortium name="The Broad Institute Genomics Platform"/>
            <consortium name="The Broad Institute Genome Sequencing Center for Infectious Disease"/>
            <person name="Wu L."/>
            <person name="Ma J."/>
        </authorList>
    </citation>
    <scope>NUCLEOTIDE SEQUENCE [LARGE SCALE GENOMIC DNA]</scope>
    <source>
        <strain evidence="1 2">JCM 14559</strain>
    </source>
</reference>
<organism evidence="1 2">
    <name type="scientific">Kitasatospora saccharophila</name>
    <dbReference type="NCBI Taxonomy" id="407973"/>
    <lineage>
        <taxon>Bacteria</taxon>
        <taxon>Bacillati</taxon>
        <taxon>Actinomycetota</taxon>
        <taxon>Actinomycetes</taxon>
        <taxon>Kitasatosporales</taxon>
        <taxon>Streptomycetaceae</taxon>
        <taxon>Kitasatospora</taxon>
    </lineage>
</organism>
<sequence length="610" mass="64157">MSAESRRGGPALYEVLLELSSTSPGRLPPRSGFSGLGVAAVPLPRGETVRERRESVAGAERAVRAVLGSWSGDVGALVGQLERLVLPAECHRVLLSGVAELPVADPVRVLAAARRLARGGGSVPAVLTGIALLGRFGTSADVPLLSLLGTAGVLHGPAVAALDGLDRRAAAVLALSVHGRRPLVEPLLAALRSADRRVRRRGLVSLPRDLSALGPADARRVVEAFELAELLDGFPHDTCLVEVAGRLLTRLADSNADPADLLACREAPGLYERVVGRAGQLTPGSDHYALLLSLALDLSSGGAALLDRPPRWRAALLDGLGGVLAAPAWAAVLGSADRRPGAAARVAWIRRTGRRPFELPAPAGRFRIEVAEPDPRSRAWTQVRVLVDGLPLALRLFPAGVAPGPDPLLDGGLLRAGPEPHPVRLAEASCTEGCCGALWVDVRRAAGPDGPVVVWDGFRPGRDAAPLPGVGALRFDAAAYDAEVARAETSDPGRSRARAVALLLERELRSRPELLARWDAEAGRIGPADDRPDTAEVVFRYVPGQSSGAPEQPEHPLLFRWSLPDDGRPPEEQAAAALHRLATEDPTSYARLTGGNRARAAQLGFARPEP</sequence>
<evidence type="ECO:0000313" key="2">
    <source>
        <dbReference type="Proteomes" id="UP001500897"/>
    </source>
</evidence>
<protein>
    <recommendedName>
        <fullName evidence="3">HEAT repeat protein</fullName>
    </recommendedName>
</protein>
<gene>
    <name evidence="1" type="ORF">GCM10009759_19260</name>
</gene>
<evidence type="ECO:0000313" key="1">
    <source>
        <dbReference type="EMBL" id="GAA2093076.1"/>
    </source>
</evidence>